<evidence type="ECO:0000313" key="8">
    <source>
        <dbReference type="Proteomes" id="UP000694390"/>
    </source>
</evidence>
<reference evidence="7" key="2">
    <citation type="submission" date="2025-09" db="UniProtKB">
        <authorList>
            <consortium name="Ensembl"/>
        </authorList>
    </citation>
    <scope>IDENTIFICATION</scope>
</reference>
<dbReference type="InterPro" id="IPR013151">
    <property type="entry name" value="Immunoglobulin_dom"/>
</dbReference>
<dbReference type="Proteomes" id="UP000694390">
    <property type="component" value="Unassembled WGS sequence"/>
</dbReference>
<dbReference type="Gene3D" id="2.60.40.10">
    <property type="entry name" value="Immunoglobulins"/>
    <property type="match status" value="2"/>
</dbReference>
<keyword evidence="4" id="KW-0472">Membrane</keyword>
<dbReference type="Ensembl" id="ENSGEVT00005011850.1">
    <property type="protein sequence ID" value="ENSGEVP00005011309.1"/>
    <property type="gene ID" value="ENSGEVG00005007921.1"/>
</dbReference>
<dbReference type="Pfam" id="PF00047">
    <property type="entry name" value="ig"/>
    <property type="match status" value="1"/>
</dbReference>
<proteinExistence type="predicted"/>
<protein>
    <recommendedName>
        <fullName evidence="6">Immunoglobulin-like beta-sandwich domain-containing protein</fullName>
    </recommendedName>
</protein>
<accession>A0A8C4WAT5</accession>
<dbReference type="InterPro" id="IPR013783">
    <property type="entry name" value="Ig-like_fold"/>
</dbReference>
<dbReference type="AlphaFoldDB" id="A0A8C4WAT5"/>
<sequence>MRTGRSDCAGVCLTACLLLTAELIYPKSSISLRPSGGVALGGAVTVQCRGRHQNARFLLCKDGNPIALRDVELAGDVAEFPICNMSQGDAGSYKRISAPGTPGSVHGCSRPGRTGLGGFLGLALTACLLCADPGLPRPSISLSLTGVTAPGADVTIRCQGQRRDVRFFLHKAGDLNPQQHMDPAGAGAEFHIPTVGRQQEGNYSCSYRPRSEPFVSSQPSDPLLISLSKWPSDSSFPPTAAPLDFTNTNIARLGLCAGVLLVLGLILAEAYYSRPRGTP</sequence>
<keyword evidence="4" id="KW-1133">Transmembrane helix</keyword>
<evidence type="ECO:0000256" key="3">
    <source>
        <dbReference type="ARBA" id="ARBA00023319"/>
    </source>
</evidence>
<keyword evidence="8" id="KW-1185">Reference proteome</keyword>
<dbReference type="GeneTree" id="ENSGT01150000286974"/>
<evidence type="ECO:0000256" key="5">
    <source>
        <dbReference type="SAM" id="SignalP"/>
    </source>
</evidence>
<evidence type="ECO:0000259" key="6">
    <source>
        <dbReference type="Pfam" id="PF00047"/>
    </source>
</evidence>
<dbReference type="SUPFAM" id="SSF48726">
    <property type="entry name" value="Immunoglobulin"/>
    <property type="match status" value="2"/>
</dbReference>
<name>A0A8C4WAT5_9SAUR</name>
<dbReference type="FunFam" id="2.60.40.10:FF:000049">
    <property type="entry name" value="Leukocyte immunoglobulin-like receptor subfamily B member 1"/>
    <property type="match status" value="1"/>
</dbReference>
<feature type="domain" description="Immunoglobulin-like beta-sandwich" evidence="6">
    <location>
        <begin position="147"/>
        <end position="212"/>
    </location>
</feature>
<feature type="transmembrane region" description="Helical" evidence="4">
    <location>
        <begin position="250"/>
        <end position="272"/>
    </location>
</feature>
<evidence type="ECO:0000256" key="2">
    <source>
        <dbReference type="ARBA" id="ARBA00023157"/>
    </source>
</evidence>
<evidence type="ECO:0000256" key="4">
    <source>
        <dbReference type="SAM" id="Phobius"/>
    </source>
</evidence>
<keyword evidence="2" id="KW-1015">Disulfide bond</keyword>
<dbReference type="PANTHER" id="PTHR11738">
    <property type="entry name" value="MHC CLASS I NK CELL RECEPTOR"/>
    <property type="match status" value="1"/>
</dbReference>
<dbReference type="InterPro" id="IPR036179">
    <property type="entry name" value="Ig-like_dom_sf"/>
</dbReference>
<dbReference type="GO" id="GO:0002764">
    <property type="term" value="P:immune response-regulating signaling pathway"/>
    <property type="evidence" value="ECO:0007669"/>
    <property type="project" value="TreeGrafter"/>
</dbReference>
<keyword evidence="3" id="KW-0393">Immunoglobulin domain</keyword>
<keyword evidence="4" id="KW-0812">Transmembrane</keyword>
<feature type="signal peptide" evidence="5">
    <location>
        <begin position="1"/>
        <end position="31"/>
    </location>
</feature>
<evidence type="ECO:0000256" key="1">
    <source>
        <dbReference type="ARBA" id="ARBA00022729"/>
    </source>
</evidence>
<keyword evidence="1 5" id="KW-0732">Signal</keyword>
<dbReference type="PANTHER" id="PTHR11738:SF186">
    <property type="entry name" value="OSTEOCLAST-ASSOCIATED IMMUNOGLOBULIN-LIKE RECEPTOR"/>
    <property type="match status" value="1"/>
</dbReference>
<reference evidence="7" key="1">
    <citation type="submission" date="2025-08" db="UniProtKB">
        <authorList>
            <consortium name="Ensembl"/>
        </authorList>
    </citation>
    <scope>IDENTIFICATION</scope>
</reference>
<feature type="chain" id="PRO_5034375746" description="Immunoglobulin-like beta-sandwich domain-containing protein" evidence="5">
    <location>
        <begin position="32"/>
        <end position="279"/>
    </location>
</feature>
<evidence type="ECO:0000313" key="7">
    <source>
        <dbReference type="Ensembl" id="ENSGEVP00005011309.1"/>
    </source>
</evidence>
<organism evidence="7 8">
    <name type="scientific">Gopherus evgoodei</name>
    <name type="common">Goodes thornscrub tortoise</name>
    <dbReference type="NCBI Taxonomy" id="1825980"/>
    <lineage>
        <taxon>Eukaryota</taxon>
        <taxon>Metazoa</taxon>
        <taxon>Chordata</taxon>
        <taxon>Craniata</taxon>
        <taxon>Vertebrata</taxon>
        <taxon>Euteleostomi</taxon>
        <taxon>Archelosauria</taxon>
        <taxon>Testudinata</taxon>
        <taxon>Testudines</taxon>
        <taxon>Cryptodira</taxon>
        <taxon>Durocryptodira</taxon>
        <taxon>Testudinoidea</taxon>
        <taxon>Testudinidae</taxon>
        <taxon>Gopherus</taxon>
    </lineage>
</organism>
<dbReference type="InterPro" id="IPR050412">
    <property type="entry name" value="Ig-like_Receptors_ImmuneReg"/>
</dbReference>